<organism evidence="2 3">
    <name type="scientific">Christensenella hongkongensis</name>
    <dbReference type="NCBI Taxonomy" id="270498"/>
    <lineage>
        <taxon>Bacteria</taxon>
        <taxon>Bacillati</taxon>
        <taxon>Bacillota</taxon>
        <taxon>Clostridia</taxon>
        <taxon>Christensenellales</taxon>
        <taxon>Christensenellaceae</taxon>
        <taxon>Christensenella</taxon>
    </lineage>
</organism>
<feature type="transmembrane region" description="Helical" evidence="1">
    <location>
        <begin position="269"/>
        <end position="292"/>
    </location>
</feature>
<accession>A0A0M2NET7</accession>
<dbReference type="Pfam" id="PF22564">
    <property type="entry name" value="HAAS"/>
    <property type="match status" value="1"/>
</dbReference>
<dbReference type="RefSeq" id="WP_046443287.1">
    <property type="nucleotide sequence ID" value="NZ_JAXDTA010000196.1"/>
</dbReference>
<feature type="transmembrane region" description="Helical" evidence="1">
    <location>
        <begin position="322"/>
        <end position="347"/>
    </location>
</feature>
<protein>
    <submittedName>
        <fullName evidence="2">Putative membrane protein</fullName>
    </submittedName>
</protein>
<feature type="transmembrane region" description="Helical" evidence="1">
    <location>
        <begin position="240"/>
        <end position="257"/>
    </location>
</feature>
<keyword evidence="3" id="KW-1185">Reference proteome</keyword>
<keyword evidence="1" id="KW-1133">Transmembrane helix</keyword>
<feature type="transmembrane region" description="Helical" evidence="1">
    <location>
        <begin position="135"/>
        <end position="160"/>
    </location>
</feature>
<name>A0A0M2NET7_9FIRM</name>
<dbReference type="STRING" id="270498.CHK_1411"/>
<feature type="transmembrane region" description="Helical" evidence="1">
    <location>
        <begin position="90"/>
        <end position="115"/>
    </location>
</feature>
<dbReference type="EMBL" id="LAYJ01000088">
    <property type="protein sequence ID" value="KKI51024.1"/>
    <property type="molecule type" value="Genomic_DNA"/>
</dbReference>
<keyword evidence="1" id="KW-0472">Membrane</keyword>
<dbReference type="Proteomes" id="UP000034076">
    <property type="component" value="Unassembled WGS sequence"/>
</dbReference>
<feature type="transmembrane region" description="Helical" evidence="1">
    <location>
        <begin position="200"/>
        <end position="220"/>
    </location>
</feature>
<dbReference type="AlphaFoldDB" id="A0A0M2NET7"/>
<sequence length="355" mass="39363">MSEMTMREMIERYVYDVVRRLPQSQREDISRELRTLIDDMIEERADNGRTEQENAEEVLKELGSPFALAGKYRDSKKYLIGPAYYEQYWFVLKIVLIAVTVGMVIASIVQGAVWAVEAPSAQDQAQMIGMIASGIGNAVAGVMMGLIQGFAWVTLIFVIIEHCALKVDITGAVNSAWKPQDLKDMPVPTEKAVLKKGESIAGIIFTVAVIILFNFVPFLMGIFLSDNGTLRVIPLFDLEILKTVMPLLNVCFLLGIVREVMRVMVGRHTVMLGVATAILNVAALVLSCIVFFNPAVWNQNLIQQVAAFGAFADFPAAQIGVFWGYFTSYFGCILIFAFVLDSAVSLYKGIRYGRS</sequence>
<evidence type="ECO:0000313" key="2">
    <source>
        <dbReference type="EMBL" id="KKI51024.1"/>
    </source>
</evidence>
<evidence type="ECO:0000256" key="1">
    <source>
        <dbReference type="SAM" id="Phobius"/>
    </source>
</evidence>
<keyword evidence="1" id="KW-0812">Transmembrane</keyword>
<reference evidence="2 3" key="1">
    <citation type="submission" date="2015-04" db="EMBL/GenBank/DDBJ databases">
        <title>Draft genome sequence of bacteremic isolate Catabacter hongkongensis type strain HKU16T.</title>
        <authorList>
            <person name="Lau S.K."/>
            <person name="Teng J.L."/>
            <person name="Huang Y."/>
            <person name="Curreem S.O."/>
            <person name="Tsui S.K."/>
            <person name="Woo P.C."/>
        </authorList>
    </citation>
    <scope>NUCLEOTIDE SEQUENCE [LARGE SCALE GENOMIC DNA]</scope>
    <source>
        <strain evidence="2 3">HKU16</strain>
    </source>
</reference>
<comment type="caution">
    <text evidence="2">The sequence shown here is derived from an EMBL/GenBank/DDBJ whole genome shotgun (WGS) entry which is preliminary data.</text>
</comment>
<proteinExistence type="predicted"/>
<evidence type="ECO:0000313" key="3">
    <source>
        <dbReference type="Proteomes" id="UP000034076"/>
    </source>
</evidence>
<gene>
    <name evidence="2" type="ORF">CHK_1411</name>
</gene>
<dbReference type="OrthoDB" id="116789at2"/>